<dbReference type="InterPro" id="IPR045017">
    <property type="entry name" value="DECR2-like"/>
</dbReference>
<dbReference type="GeneID" id="25316884"/>
<dbReference type="GO" id="GO:0005777">
    <property type="term" value="C:peroxisome"/>
    <property type="evidence" value="ECO:0007669"/>
    <property type="project" value="TreeGrafter"/>
</dbReference>
<evidence type="ECO:0000256" key="3">
    <source>
        <dbReference type="ARBA" id="ARBA00026117"/>
    </source>
</evidence>
<dbReference type="GO" id="GO:0008670">
    <property type="term" value="F:2,4-dienoyl-CoA reductase (NADPH) activity"/>
    <property type="evidence" value="ECO:0007669"/>
    <property type="project" value="InterPro"/>
</dbReference>
<dbReference type="EC" id="1.3.1.124" evidence="3"/>
<proteinExistence type="predicted"/>
<dbReference type="RefSeq" id="XP_013328027.1">
    <property type="nucleotide sequence ID" value="XM_013472573.1"/>
</dbReference>
<feature type="transmembrane region" description="Helical" evidence="6">
    <location>
        <begin position="58"/>
        <end position="76"/>
    </location>
</feature>
<organism evidence="7 8">
    <name type="scientific">Rasamsonia emersonii (strain ATCC 16479 / CBS 393.64 / IMI 116815)</name>
    <dbReference type="NCBI Taxonomy" id="1408163"/>
    <lineage>
        <taxon>Eukaryota</taxon>
        <taxon>Fungi</taxon>
        <taxon>Dikarya</taxon>
        <taxon>Ascomycota</taxon>
        <taxon>Pezizomycotina</taxon>
        <taxon>Eurotiomycetes</taxon>
        <taxon>Eurotiomycetidae</taxon>
        <taxon>Eurotiales</taxon>
        <taxon>Trichocomaceae</taxon>
        <taxon>Rasamsonia</taxon>
    </lineage>
</organism>
<feature type="transmembrane region" description="Helical" evidence="6">
    <location>
        <begin position="169"/>
        <end position="187"/>
    </location>
</feature>
<keyword evidence="2" id="KW-0560">Oxidoreductase</keyword>
<dbReference type="GO" id="GO:0009062">
    <property type="term" value="P:fatty acid catabolic process"/>
    <property type="evidence" value="ECO:0007669"/>
    <property type="project" value="InterPro"/>
</dbReference>
<dbReference type="Pfam" id="PF13561">
    <property type="entry name" value="adh_short_C2"/>
    <property type="match status" value="1"/>
</dbReference>
<dbReference type="Proteomes" id="UP000053958">
    <property type="component" value="Unassembled WGS sequence"/>
</dbReference>
<keyword evidence="8" id="KW-1185">Reference proteome</keyword>
<evidence type="ECO:0000256" key="4">
    <source>
        <dbReference type="ARBA" id="ARBA00048009"/>
    </source>
</evidence>
<evidence type="ECO:0000256" key="5">
    <source>
        <dbReference type="ARBA" id="ARBA00048340"/>
    </source>
</evidence>
<keyword evidence="6" id="KW-1133">Transmembrane helix</keyword>
<dbReference type="InterPro" id="IPR036291">
    <property type="entry name" value="NAD(P)-bd_dom_sf"/>
</dbReference>
<protein>
    <recommendedName>
        <fullName evidence="3">2,4-dienoyl-CoA reductase [(3E)-enoyl-CoA-producing]</fullName>
        <ecNumber evidence="3">1.3.1.124</ecNumber>
    </recommendedName>
</protein>
<reference evidence="7 8" key="1">
    <citation type="submission" date="2015-04" db="EMBL/GenBank/DDBJ databases">
        <authorList>
            <person name="Heijne W.H."/>
            <person name="Fedorova N.D."/>
            <person name="Nierman W.C."/>
            <person name="Vollebregt A.W."/>
            <person name="Zhao Z."/>
            <person name="Wu L."/>
            <person name="Kumar M."/>
            <person name="Stam H."/>
            <person name="van den Berg M.A."/>
            <person name="Pel H.J."/>
        </authorList>
    </citation>
    <scope>NUCLEOTIDE SEQUENCE [LARGE SCALE GENOMIC DNA]</scope>
    <source>
        <strain evidence="7 8">CBS 393.64</strain>
    </source>
</reference>
<feature type="transmembrane region" description="Helical" evidence="6">
    <location>
        <begin position="16"/>
        <end position="37"/>
    </location>
</feature>
<keyword evidence="1" id="KW-0521">NADP</keyword>
<dbReference type="OrthoDB" id="2136131at2759"/>
<keyword evidence="6" id="KW-0472">Membrane</keyword>
<comment type="catalytic activity">
    <reaction evidence="5">
        <text>a (2E,4Z)-dienoyl-CoA + NADPH + H(+) = a 4,5-saturated-(3E)-enoyl-CoA + NADP(+)</text>
        <dbReference type="Rhea" id="RHEA:61892"/>
        <dbReference type="ChEBI" id="CHEBI:15378"/>
        <dbReference type="ChEBI" id="CHEBI:57783"/>
        <dbReference type="ChEBI" id="CHEBI:58349"/>
        <dbReference type="ChEBI" id="CHEBI:85099"/>
        <dbReference type="ChEBI" id="CHEBI:85493"/>
        <dbReference type="EC" id="1.3.1.124"/>
    </reaction>
</comment>
<accession>A0A0F4YTI9</accession>
<gene>
    <name evidence="7" type="ORF">T310_4536</name>
</gene>
<dbReference type="PANTHER" id="PTHR43296">
    <property type="entry name" value="PEROXISOMAL 2,4-DIENOYL-COA REDUCTASE"/>
    <property type="match status" value="1"/>
</dbReference>
<name>A0A0F4YTI9_RASE3</name>
<dbReference type="InterPro" id="IPR002347">
    <property type="entry name" value="SDR_fam"/>
</dbReference>
<evidence type="ECO:0000256" key="1">
    <source>
        <dbReference type="ARBA" id="ARBA00022857"/>
    </source>
</evidence>
<dbReference type="Gene3D" id="3.40.50.720">
    <property type="entry name" value="NAD(P)-binding Rossmann-like Domain"/>
    <property type="match status" value="1"/>
</dbReference>
<dbReference type="PANTHER" id="PTHR43296:SF2">
    <property type="entry name" value="PEROXISOMAL 2,4-DIENOYL-COA REDUCTASE [(3E)-ENOYL-COA-PRODUCING]"/>
    <property type="match status" value="1"/>
</dbReference>
<evidence type="ECO:0000256" key="2">
    <source>
        <dbReference type="ARBA" id="ARBA00023002"/>
    </source>
</evidence>
<dbReference type="STRING" id="1408163.A0A0F4YTI9"/>
<dbReference type="EMBL" id="LASV01000185">
    <property type="protein sequence ID" value="KKA21415.1"/>
    <property type="molecule type" value="Genomic_DNA"/>
</dbReference>
<keyword evidence="6" id="KW-0812">Transmembrane</keyword>
<evidence type="ECO:0000256" key="6">
    <source>
        <dbReference type="SAM" id="Phobius"/>
    </source>
</evidence>
<feature type="transmembrane region" description="Helical" evidence="6">
    <location>
        <begin position="82"/>
        <end position="103"/>
    </location>
</feature>
<evidence type="ECO:0000313" key="7">
    <source>
        <dbReference type="EMBL" id="KKA21415.1"/>
    </source>
</evidence>
<dbReference type="PRINTS" id="PR00081">
    <property type="entry name" value="GDHRDH"/>
</dbReference>
<dbReference type="CDD" id="cd05369">
    <property type="entry name" value="TER_DECR_SDR_a"/>
    <property type="match status" value="1"/>
</dbReference>
<dbReference type="AlphaFoldDB" id="A0A0F4YTI9"/>
<comment type="caution">
    <text evidence="7">The sequence shown here is derived from an EMBL/GenBank/DDBJ whole genome shotgun (WGS) entry which is preliminary data.</text>
</comment>
<evidence type="ECO:0000313" key="8">
    <source>
        <dbReference type="Proteomes" id="UP000053958"/>
    </source>
</evidence>
<dbReference type="SUPFAM" id="SSF51735">
    <property type="entry name" value="NAD(P)-binding Rossmann-fold domains"/>
    <property type="match status" value="1"/>
</dbReference>
<sequence length="569" mass="61254">MVCPITVTKFVGTVSLGLLTGLSYSMATVTIPSLRLLPTASHASRALKDAKRRSRKHALRLANLTNTCLLFAWLVSPRRRKHPYLIWVCLSSTLGAFGVDFWFNRDKGLAAWARTLIEDVDVPFLTLKKKTAATPTKKDEDLVVVEAESDVNGERVERDMEQERKLQRARAWFSGVALAMGIVGLWGDGQQGGIAPALNMYFPLPPPLSCLISPLHSSPAKVTSASSHMLCIRFIEYFCGNYRLYDPTPSQALGIFLDIDKLLFLFFIPSPDNKVVFCTGGAGTICSAQVRALVHLGANACIVGRNVEKTERMAKDIATARPGAKVIGIGAVDVRKFDTLQAAVERCVKELGGIDFVIAGAAGNFLASINQLSVNAFKSVMDIDVLGSYNTLKATIPYLTESAAKHRVDPKSLRQSQQGTGGRIIFVSATIHYTGIPFQTHVSVAKAGVDALSNNVALEFGPLGVTSNVIAPGPIANTEGVERLVPSTEKEKATKKQPLGRFGSVRDIADATVYLFSEAGSYVNGQTLVVDGASWRISSSSIGGSFAYPDFLLSGNAVSNVKGQKKSKL</sequence>
<comment type="catalytic activity">
    <reaction evidence="4">
        <text>a (2E,4E)-dienoyl-CoA + NADPH + H(+) = a 4,5-saturated-(3E)-enoyl-CoA + NADP(+)</text>
        <dbReference type="Rhea" id="RHEA:45912"/>
        <dbReference type="ChEBI" id="CHEBI:15378"/>
        <dbReference type="ChEBI" id="CHEBI:57783"/>
        <dbReference type="ChEBI" id="CHEBI:58349"/>
        <dbReference type="ChEBI" id="CHEBI:85101"/>
        <dbReference type="ChEBI" id="CHEBI:85493"/>
        <dbReference type="EC" id="1.3.1.124"/>
    </reaction>
</comment>